<dbReference type="InterPro" id="IPR051708">
    <property type="entry name" value="Plant_Aspart_Prot_A1"/>
</dbReference>
<feature type="domain" description="Peptidase A1" evidence="7">
    <location>
        <begin position="86"/>
        <end position="359"/>
    </location>
</feature>
<organism evidence="8 9">
    <name type="scientific">Cinchona calisaya</name>
    <dbReference type="NCBI Taxonomy" id="153742"/>
    <lineage>
        <taxon>Eukaryota</taxon>
        <taxon>Viridiplantae</taxon>
        <taxon>Streptophyta</taxon>
        <taxon>Embryophyta</taxon>
        <taxon>Tracheophyta</taxon>
        <taxon>Spermatophyta</taxon>
        <taxon>Magnoliopsida</taxon>
        <taxon>eudicotyledons</taxon>
        <taxon>Gunneridae</taxon>
        <taxon>Pentapetalae</taxon>
        <taxon>asterids</taxon>
        <taxon>lamiids</taxon>
        <taxon>Gentianales</taxon>
        <taxon>Rubiaceae</taxon>
        <taxon>Cinchonoideae</taxon>
        <taxon>Cinchoneae</taxon>
        <taxon>Cinchona</taxon>
    </lineage>
</organism>
<feature type="transmembrane region" description="Helical" evidence="6">
    <location>
        <begin position="6"/>
        <end position="27"/>
    </location>
</feature>
<dbReference type="InterPro" id="IPR033121">
    <property type="entry name" value="PEPTIDASE_A1"/>
</dbReference>
<keyword evidence="6" id="KW-1133">Transmembrane helix</keyword>
<gene>
    <name evidence="8" type="ORF">ACH5RR_023571</name>
</gene>
<dbReference type="PANTHER" id="PTHR47967:SF66">
    <property type="entry name" value="ASPARTIC PROTEINASE CDR1-RELATED"/>
    <property type="match status" value="1"/>
</dbReference>
<keyword evidence="4" id="KW-0378">Hydrolase</keyword>
<dbReference type="InterPro" id="IPR032799">
    <property type="entry name" value="TAXi_C"/>
</dbReference>
<comment type="similarity">
    <text evidence="1">Belongs to the peptidase A1 family.</text>
</comment>
<dbReference type="InterPro" id="IPR034161">
    <property type="entry name" value="Pepsin-like_plant"/>
</dbReference>
<dbReference type="CDD" id="cd05476">
    <property type="entry name" value="pepsin_A_like_plant"/>
    <property type="match status" value="1"/>
</dbReference>
<dbReference type="SUPFAM" id="SSF50630">
    <property type="entry name" value="Acid proteases"/>
    <property type="match status" value="1"/>
</dbReference>
<comment type="caution">
    <text evidence="8">The sequence shown here is derived from an EMBL/GenBank/DDBJ whole genome shotgun (WGS) entry which is preliminary data.</text>
</comment>
<proteinExistence type="inferred from homology"/>
<evidence type="ECO:0000256" key="2">
    <source>
        <dbReference type="ARBA" id="ARBA00022670"/>
    </source>
</evidence>
<dbReference type="PROSITE" id="PS51767">
    <property type="entry name" value="PEPTIDASE_A1"/>
    <property type="match status" value="1"/>
</dbReference>
<keyword evidence="2" id="KW-0645">Protease</keyword>
<dbReference type="InterPro" id="IPR021109">
    <property type="entry name" value="Peptidase_aspartic_dom_sf"/>
</dbReference>
<evidence type="ECO:0000256" key="3">
    <source>
        <dbReference type="ARBA" id="ARBA00022750"/>
    </source>
</evidence>
<dbReference type="Pfam" id="PF14543">
    <property type="entry name" value="TAXi_N"/>
    <property type="match status" value="1"/>
</dbReference>
<keyword evidence="5" id="KW-0325">Glycoprotein</keyword>
<evidence type="ECO:0000313" key="8">
    <source>
        <dbReference type="EMBL" id="KAL3516669.1"/>
    </source>
</evidence>
<dbReference type="InterPro" id="IPR032861">
    <property type="entry name" value="TAXi_N"/>
</dbReference>
<dbReference type="EMBL" id="JBJUIK010000010">
    <property type="protein sequence ID" value="KAL3516669.1"/>
    <property type="molecule type" value="Genomic_DNA"/>
</dbReference>
<dbReference type="GO" id="GO:0004190">
    <property type="term" value="F:aspartic-type endopeptidase activity"/>
    <property type="evidence" value="ECO:0007669"/>
    <property type="project" value="UniProtKB-KW"/>
</dbReference>
<evidence type="ECO:0000256" key="6">
    <source>
        <dbReference type="SAM" id="Phobius"/>
    </source>
</evidence>
<reference evidence="8 9" key="1">
    <citation type="submission" date="2024-11" db="EMBL/GenBank/DDBJ databases">
        <title>A near-complete genome assembly of Cinchona calisaya.</title>
        <authorList>
            <person name="Lian D.C."/>
            <person name="Zhao X.W."/>
            <person name="Wei L."/>
        </authorList>
    </citation>
    <scope>NUCLEOTIDE SEQUENCE [LARGE SCALE GENOMIC DNA]</scope>
    <source>
        <tissue evidence="8">Nenye</tissue>
    </source>
</reference>
<dbReference type="PANTHER" id="PTHR47967">
    <property type="entry name" value="OS07G0603500 PROTEIN-RELATED"/>
    <property type="match status" value="1"/>
</dbReference>
<dbReference type="Gene3D" id="2.40.70.10">
    <property type="entry name" value="Acid Proteases"/>
    <property type="match status" value="2"/>
</dbReference>
<evidence type="ECO:0000256" key="5">
    <source>
        <dbReference type="ARBA" id="ARBA00023180"/>
    </source>
</evidence>
<dbReference type="FunFam" id="2.40.70.10:FF:000031">
    <property type="entry name" value="Aspartyl protease AED1"/>
    <property type="match status" value="1"/>
</dbReference>
<keyword evidence="6" id="KW-0812">Transmembrane</keyword>
<evidence type="ECO:0000256" key="1">
    <source>
        <dbReference type="ARBA" id="ARBA00007447"/>
    </source>
</evidence>
<evidence type="ECO:0000313" key="9">
    <source>
        <dbReference type="Proteomes" id="UP001630127"/>
    </source>
</evidence>
<sequence>MRLSYIFLTASSATTFFVTCSTFFLIVKANNDGFTVDLIHRDSPKSPLYNPLLTHSERVKNAFQRSLNRASQFASTTSITPNGGEYLMKISYGTPPIETLAIVDIGSDLTWTMCLPCTTCVRNNSSLFDPKNSSTFEHIPCTSKPCHEFSYSFCSLTNTTTCEYEVIYGDLSSISGDLATETITLEGSSLGVKMSFPNFIFGCGHGKEGDFTEEGSGIVGLGIKKESLISQLNSSFHGKFSYCFGPSNDVSKPGKIRFGDNPIFLQGGVVSTPLFLGDSYYLKLAVYSDIPNVSIHFRGADLKLNPENIFQRTSTSSVYLGFVPSDSSAMFGNLAQANFWVEYDLENQIVSFHRANCTS</sequence>
<keyword evidence="9" id="KW-1185">Reference proteome</keyword>
<keyword evidence="6" id="KW-0472">Membrane</keyword>
<name>A0ABD2ZCJ8_9GENT</name>
<evidence type="ECO:0000256" key="4">
    <source>
        <dbReference type="ARBA" id="ARBA00022801"/>
    </source>
</evidence>
<evidence type="ECO:0000259" key="7">
    <source>
        <dbReference type="PROSITE" id="PS51767"/>
    </source>
</evidence>
<accession>A0ABD2ZCJ8</accession>
<dbReference type="Proteomes" id="UP001630127">
    <property type="component" value="Unassembled WGS sequence"/>
</dbReference>
<dbReference type="GO" id="GO:0006508">
    <property type="term" value="P:proteolysis"/>
    <property type="evidence" value="ECO:0007669"/>
    <property type="project" value="UniProtKB-KW"/>
</dbReference>
<dbReference type="AlphaFoldDB" id="A0ABD2ZCJ8"/>
<protein>
    <recommendedName>
        <fullName evidence="7">Peptidase A1 domain-containing protein</fullName>
    </recommendedName>
</protein>
<keyword evidence="3" id="KW-0064">Aspartyl protease</keyword>
<dbReference type="Pfam" id="PF14541">
    <property type="entry name" value="TAXi_C"/>
    <property type="match status" value="1"/>
</dbReference>